<reference evidence="1" key="1">
    <citation type="submission" date="2021-10" db="EMBL/GenBank/DDBJ databases">
        <title>De novo Genome Assembly of Clathrus columnatus (Basidiomycota, Fungi) Using Illumina and Nanopore Sequence Data.</title>
        <authorList>
            <person name="Ogiso-Tanaka E."/>
            <person name="Itagaki H."/>
            <person name="Hosoya T."/>
            <person name="Hosaka K."/>
        </authorList>
    </citation>
    <scope>NUCLEOTIDE SEQUENCE</scope>
    <source>
        <strain evidence="1">MO-923</strain>
    </source>
</reference>
<dbReference type="SUPFAM" id="SSF52047">
    <property type="entry name" value="RNI-like"/>
    <property type="match status" value="1"/>
</dbReference>
<protein>
    <recommendedName>
        <fullName evidence="3">F-box domain-containing protein</fullName>
    </recommendedName>
</protein>
<name>A0AAV5AH29_9AGAM</name>
<evidence type="ECO:0000313" key="2">
    <source>
        <dbReference type="Proteomes" id="UP001050691"/>
    </source>
</evidence>
<dbReference type="AlphaFoldDB" id="A0AAV5AH29"/>
<dbReference type="Proteomes" id="UP001050691">
    <property type="component" value="Unassembled WGS sequence"/>
</dbReference>
<proteinExistence type="predicted"/>
<evidence type="ECO:0000313" key="1">
    <source>
        <dbReference type="EMBL" id="GJJ12798.1"/>
    </source>
</evidence>
<accession>A0AAV5AH29</accession>
<gene>
    <name evidence="1" type="ORF">Clacol_007043</name>
</gene>
<dbReference type="EMBL" id="BPWL01000008">
    <property type="protein sequence ID" value="GJJ12798.1"/>
    <property type="molecule type" value="Genomic_DNA"/>
</dbReference>
<keyword evidence="2" id="KW-1185">Reference proteome</keyword>
<organism evidence="1 2">
    <name type="scientific">Clathrus columnatus</name>
    <dbReference type="NCBI Taxonomy" id="1419009"/>
    <lineage>
        <taxon>Eukaryota</taxon>
        <taxon>Fungi</taxon>
        <taxon>Dikarya</taxon>
        <taxon>Basidiomycota</taxon>
        <taxon>Agaricomycotina</taxon>
        <taxon>Agaricomycetes</taxon>
        <taxon>Phallomycetidae</taxon>
        <taxon>Phallales</taxon>
        <taxon>Clathraceae</taxon>
        <taxon>Clathrus</taxon>
    </lineage>
</organism>
<evidence type="ECO:0008006" key="3">
    <source>
        <dbReference type="Google" id="ProtNLM"/>
    </source>
</evidence>
<comment type="caution">
    <text evidence="1">The sequence shown here is derived from an EMBL/GenBank/DDBJ whole genome shotgun (WGS) entry which is preliminary data.</text>
</comment>
<sequence>MPYPNGLPLDTIWDEIAYELDSPKDLLSLALTSRIFKDQIIPGHLEYRHIYCDLRRENVWTFLANHPRLARGIRSVELIDEIWDESHGNIRLPQILGDIPFHLDWLDDYDVLATDENMTMFRISLSHMTFLKKFIWQQQSPSIQRIIDVFHVLTHRTPCLEAFSIWSLTGLTKLVVHKPSIAVIRMLDLCPDIEDLSLQGLPSDSIVYLMQYVNLQKLRRLSLMTHSQERLIEALLKCSKLTHALCDFELHGSNRLNPHETLEPFSKRLSALKTLEYFGVILGHYEEKRLVKLERSEDLQYSGYRFVTVKEVGEDPECWGNLFVGL</sequence>